<dbReference type="InterPro" id="IPR040256">
    <property type="entry name" value="At4g02000-like"/>
</dbReference>
<organism evidence="4 5">
    <name type="scientific">Brassica carinata</name>
    <name type="common">Ethiopian mustard</name>
    <name type="synonym">Abyssinian cabbage</name>
    <dbReference type="NCBI Taxonomy" id="52824"/>
    <lineage>
        <taxon>Eukaryota</taxon>
        <taxon>Viridiplantae</taxon>
        <taxon>Streptophyta</taxon>
        <taxon>Embryophyta</taxon>
        <taxon>Tracheophyta</taxon>
        <taxon>Spermatophyta</taxon>
        <taxon>Magnoliopsida</taxon>
        <taxon>eudicotyledons</taxon>
        <taxon>Gunneridae</taxon>
        <taxon>Pentapetalae</taxon>
        <taxon>rosids</taxon>
        <taxon>malvids</taxon>
        <taxon>Brassicales</taxon>
        <taxon>Brassicaceae</taxon>
        <taxon>Brassiceae</taxon>
        <taxon>Brassica</taxon>
    </lineage>
</organism>
<proteinExistence type="predicted"/>
<feature type="domain" description="DUF4283" evidence="2">
    <location>
        <begin position="40"/>
        <end position="104"/>
    </location>
</feature>
<comment type="caution">
    <text evidence="4">The sequence shown here is derived from an EMBL/GenBank/DDBJ whole genome shotgun (WGS) entry which is preliminary data.</text>
</comment>
<feature type="compositionally biased region" description="Basic and acidic residues" evidence="1">
    <location>
        <begin position="349"/>
        <end position="358"/>
    </location>
</feature>
<evidence type="ECO:0000259" key="3">
    <source>
        <dbReference type="Pfam" id="PF14392"/>
    </source>
</evidence>
<keyword evidence="5" id="KW-1185">Reference proteome</keyword>
<dbReference type="InterPro" id="IPR025558">
    <property type="entry name" value="DUF4283"/>
</dbReference>
<sequence length="548" mass="62114">MNRQLSAHMADIKGKRICNDHDDEPIQLTDEDDSPTIKDYRMSLIGKILNPKKQSVVKLIQTMPAQWKMQDRITANDLRSGKFLLNFMNEDDLQSVLRIPLHLWTIKNLRNIGGRLGHIDTVELSAGRMLIDVDTRKPLTFTWKIASPGGEEVSIQIHYDKLFKHCSSCGMLTHEVAYCPMKFPVGKDRVERTGVFERVQLPNVATSREPYKTYSRSDRYGKGSRRSISPQRKHRHDGGFMSDARAGYHRSEVYNDSFSRKQGGKENRYSSSFSRRNNRYAPYQKQQAQTRKAKEKMEKRLGMEMINCDHGMNLRQTASPSPQRSADISMEDRSSRKKIASAIVTPSRQGRDENVTRRNRDTVRLLSFSPKEKAQLDDAQIIGALNDMEIIGTSNMEDVDREDSLMVVDNDDDLLGDELMDMDAEAIKNAPAVGAEGVEATKGKPRASSSRKIGSRAGIPLGLPKKKAEFLRRGSRSCVDHLLRRHLNSSHRHKKIHRDSSRNDSGKLSLRDGNLLIFLPMRLSWNISPAAGEPCVNGEGKIMSIRQN</sequence>
<feature type="compositionally biased region" description="Basic and acidic residues" evidence="1">
    <location>
        <begin position="209"/>
        <end position="221"/>
    </location>
</feature>
<dbReference type="Pfam" id="PF14111">
    <property type="entry name" value="DUF4283"/>
    <property type="match status" value="1"/>
</dbReference>
<evidence type="ECO:0000256" key="1">
    <source>
        <dbReference type="SAM" id="MobiDB-lite"/>
    </source>
</evidence>
<feature type="region of interest" description="Disordered" evidence="1">
    <location>
        <begin position="313"/>
        <end position="358"/>
    </location>
</feature>
<evidence type="ECO:0008006" key="6">
    <source>
        <dbReference type="Google" id="ProtNLM"/>
    </source>
</evidence>
<dbReference type="Proteomes" id="UP000886595">
    <property type="component" value="Unassembled WGS sequence"/>
</dbReference>
<feature type="domain" description="Zinc knuckle CX2CX4HX4C" evidence="3">
    <location>
        <begin position="133"/>
        <end position="180"/>
    </location>
</feature>
<name>A0A8X7TMD0_BRACI</name>
<protein>
    <recommendedName>
        <fullName evidence="6">Zinc knuckle CX2CX4HX4C domain-containing protein</fullName>
    </recommendedName>
</protein>
<feature type="region of interest" description="Disordered" evidence="1">
    <location>
        <begin position="207"/>
        <end position="295"/>
    </location>
</feature>
<gene>
    <name evidence="4" type="ORF">Bca52824_086845</name>
</gene>
<reference evidence="4 5" key="1">
    <citation type="submission" date="2020-02" db="EMBL/GenBank/DDBJ databases">
        <authorList>
            <person name="Ma Q."/>
            <person name="Huang Y."/>
            <person name="Song X."/>
            <person name="Pei D."/>
        </authorList>
    </citation>
    <scope>NUCLEOTIDE SEQUENCE [LARGE SCALE GENOMIC DNA]</scope>
    <source>
        <strain evidence="4">Sxm20200214</strain>
        <tissue evidence="4">Leaf</tissue>
    </source>
</reference>
<dbReference type="AlphaFoldDB" id="A0A8X7TMD0"/>
<evidence type="ECO:0000259" key="2">
    <source>
        <dbReference type="Pfam" id="PF14111"/>
    </source>
</evidence>
<evidence type="ECO:0000313" key="4">
    <source>
        <dbReference type="EMBL" id="KAG2247217.1"/>
    </source>
</evidence>
<dbReference type="EMBL" id="JAAMPC010000017">
    <property type="protein sequence ID" value="KAG2247217.1"/>
    <property type="molecule type" value="Genomic_DNA"/>
</dbReference>
<feature type="region of interest" description="Disordered" evidence="1">
    <location>
        <begin position="436"/>
        <end position="458"/>
    </location>
</feature>
<dbReference type="InterPro" id="IPR025836">
    <property type="entry name" value="Zn_knuckle_CX2CX4HX4C"/>
</dbReference>
<accession>A0A8X7TMD0</accession>
<feature type="compositionally biased region" description="Polar residues" evidence="1">
    <location>
        <begin position="314"/>
        <end position="326"/>
    </location>
</feature>
<dbReference type="PANTHER" id="PTHR31286:SF162">
    <property type="entry name" value="DUF4283 DOMAIN-CONTAINING PROTEIN-RELATED"/>
    <property type="match status" value="1"/>
</dbReference>
<evidence type="ECO:0000313" key="5">
    <source>
        <dbReference type="Proteomes" id="UP000886595"/>
    </source>
</evidence>
<dbReference type="Pfam" id="PF14392">
    <property type="entry name" value="zf-CCHC_4"/>
    <property type="match status" value="1"/>
</dbReference>
<dbReference type="PANTHER" id="PTHR31286">
    <property type="entry name" value="GLYCINE-RICH CELL WALL STRUCTURAL PROTEIN 1.8-LIKE"/>
    <property type="match status" value="1"/>
</dbReference>